<dbReference type="AlphaFoldDB" id="J3MSM3"/>
<keyword evidence="3" id="KW-1185">Reference proteome</keyword>
<evidence type="ECO:0000256" key="1">
    <source>
        <dbReference type="SAM" id="MobiDB-lite"/>
    </source>
</evidence>
<organism evidence="2">
    <name type="scientific">Oryza brachyantha</name>
    <name type="common">malo sina</name>
    <dbReference type="NCBI Taxonomy" id="4533"/>
    <lineage>
        <taxon>Eukaryota</taxon>
        <taxon>Viridiplantae</taxon>
        <taxon>Streptophyta</taxon>
        <taxon>Embryophyta</taxon>
        <taxon>Tracheophyta</taxon>
        <taxon>Spermatophyta</taxon>
        <taxon>Magnoliopsida</taxon>
        <taxon>Liliopsida</taxon>
        <taxon>Poales</taxon>
        <taxon>Poaceae</taxon>
        <taxon>BOP clade</taxon>
        <taxon>Oryzoideae</taxon>
        <taxon>Oryzeae</taxon>
        <taxon>Oryzinae</taxon>
        <taxon>Oryza</taxon>
    </lineage>
</organism>
<evidence type="ECO:0000313" key="3">
    <source>
        <dbReference type="Proteomes" id="UP000006038"/>
    </source>
</evidence>
<sequence length="122" mass="13022">LVHLACRASADHVVLVVEAAQDVLLVELCLVERRDHPPRLVAGGVVLCAVTTVAHALAEEPRDAQQQEDAGDGEEGGRDLPTSPRRPARALRAVAHEPPEHSPGLPRKLSLYISPVNRGGRA</sequence>
<dbReference type="EnsemblPlants" id="OB08G21030.1">
    <property type="protein sequence ID" value="OB08G21030.1"/>
    <property type="gene ID" value="OB08G21030"/>
</dbReference>
<protein>
    <submittedName>
        <fullName evidence="2">Uncharacterized protein</fullName>
    </submittedName>
</protein>
<feature type="region of interest" description="Disordered" evidence="1">
    <location>
        <begin position="58"/>
        <end position="122"/>
    </location>
</feature>
<proteinExistence type="predicted"/>
<dbReference type="Proteomes" id="UP000006038">
    <property type="component" value="Chromosome 8"/>
</dbReference>
<accession>J3MSM3</accession>
<evidence type="ECO:0000313" key="2">
    <source>
        <dbReference type="EnsemblPlants" id="OB08G21030.1"/>
    </source>
</evidence>
<name>J3MSM3_ORYBR</name>
<dbReference type="HOGENOM" id="CLU_2032568_0_0_1"/>
<reference evidence="2" key="1">
    <citation type="journal article" date="2013" name="Nat. Commun.">
        <title>Whole-genome sequencing of Oryza brachyantha reveals mechanisms underlying Oryza genome evolution.</title>
        <authorList>
            <person name="Chen J."/>
            <person name="Huang Q."/>
            <person name="Gao D."/>
            <person name="Wang J."/>
            <person name="Lang Y."/>
            <person name="Liu T."/>
            <person name="Li B."/>
            <person name="Bai Z."/>
            <person name="Luis Goicoechea J."/>
            <person name="Liang C."/>
            <person name="Chen C."/>
            <person name="Zhang W."/>
            <person name="Sun S."/>
            <person name="Liao Y."/>
            <person name="Zhang X."/>
            <person name="Yang L."/>
            <person name="Song C."/>
            <person name="Wang M."/>
            <person name="Shi J."/>
            <person name="Liu G."/>
            <person name="Liu J."/>
            <person name="Zhou H."/>
            <person name="Zhou W."/>
            <person name="Yu Q."/>
            <person name="An N."/>
            <person name="Chen Y."/>
            <person name="Cai Q."/>
            <person name="Wang B."/>
            <person name="Liu B."/>
            <person name="Min J."/>
            <person name="Huang Y."/>
            <person name="Wu H."/>
            <person name="Li Z."/>
            <person name="Zhang Y."/>
            <person name="Yin Y."/>
            <person name="Song W."/>
            <person name="Jiang J."/>
            <person name="Jackson S.A."/>
            <person name="Wing R.A."/>
            <person name="Wang J."/>
            <person name="Chen M."/>
        </authorList>
    </citation>
    <scope>NUCLEOTIDE SEQUENCE [LARGE SCALE GENOMIC DNA]</scope>
    <source>
        <strain evidence="2">cv. IRGC 101232</strain>
    </source>
</reference>
<reference evidence="2" key="2">
    <citation type="submission" date="2013-04" db="UniProtKB">
        <authorList>
            <consortium name="EnsemblPlants"/>
        </authorList>
    </citation>
    <scope>IDENTIFICATION</scope>
</reference>
<dbReference type="Gramene" id="OB08G21030.1">
    <property type="protein sequence ID" value="OB08G21030.1"/>
    <property type="gene ID" value="OB08G21030"/>
</dbReference>